<gene>
    <name evidence="2" type="ORF">BIFBRE_05121</name>
</gene>
<sequence>DSSRDVDGSLKGAAGEAKAEGMEAPQGSCGKELGFWRFYTMRGLLEPSDQGIDGQI</sequence>
<organism evidence="2 3">
    <name type="scientific">Bifidobacterium breve DSM 20213 = JCM 1192</name>
    <dbReference type="NCBI Taxonomy" id="518634"/>
    <lineage>
        <taxon>Bacteria</taxon>
        <taxon>Bacillati</taxon>
        <taxon>Actinomycetota</taxon>
        <taxon>Actinomycetes</taxon>
        <taxon>Bifidobacteriales</taxon>
        <taxon>Bifidobacteriaceae</taxon>
        <taxon>Bifidobacterium</taxon>
    </lineage>
</organism>
<evidence type="ECO:0000256" key="1">
    <source>
        <dbReference type="SAM" id="MobiDB-lite"/>
    </source>
</evidence>
<dbReference type="EMBL" id="ACCG02000113">
    <property type="protein sequence ID" value="EFE88030.1"/>
    <property type="molecule type" value="Genomic_DNA"/>
</dbReference>
<feature type="region of interest" description="Disordered" evidence="1">
    <location>
        <begin position="1"/>
        <end position="29"/>
    </location>
</feature>
<dbReference type="AlphaFoldDB" id="D4BSM9"/>
<comment type="caution">
    <text evidence="2">The sequence shown here is derived from an EMBL/GenBank/DDBJ whole genome shotgun (WGS) entry which is preliminary data.</text>
</comment>
<evidence type="ECO:0000313" key="3">
    <source>
        <dbReference type="Proteomes" id="UP000003191"/>
    </source>
</evidence>
<name>D4BSM9_BIFBR</name>
<reference evidence="2 3" key="1">
    <citation type="submission" date="2010-02" db="EMBL/GenBank/DDBJ databases">
        <authorList>
            <person name="Weinstock G."/>
            <person name="Sodergren E."/>
            <person name="Clifton S."/>
            <person name="Fulton L."/>
            <person name="Fulton B."/>
            <person name="Courtney L."/>
            <person name="Fronick C."/>
            <person name="Harrison M."/>
            <person name="Strong C."/>
            <person name="Farmer C."/>
            <person name="Delahaunty K."/>
            <person name="Markovic C."/>
            <person name="Hall O."/>
            <person name="Minx P."/>
            <person name="Tomlinson C."/>
            <person name="Mitreva M."/>
            <person name="Nelson J."/>
            <person name="Hou S."/>
            <person name="Wollam A."/>
            <person name="Pepin K.H."/>
            <person name="Johnson M."/>
            <person name="Bhonagiri V."/>
            <person name="Zhang X."/>
            <person name="Suruliraj S."/>
            <person name="Warren W."/>
            <person name="Chinwalla A."/>
            <person name="Mardis E.R."/>
            <person name="Wilson R.K."/>
        </authorList>
    </citation>
    <scope>NUCLEOTIDE SEQUENCE [LARGE SCALE GENOMIC DNA]</scope>
    <source>
        <strain evidence="2 3">DSM 20213</strain>
    </source>
</reference>
<accession>D4BSM9</accession>
<keyword evidence="3" id="KW-1185">Reference proteome</keyword>
<evidence type="ECO:0000313" key="2">
    <source>
        <dbReference type="EMBL" id="EFE88030.1"/>
    </source>
</evidence>
<dbReference type="HOGENOM" id="CLU_3000785_0_0_11"/>
<proteinExistence type="predicted"/>
<dbReference type="Proteomes" id="UP000003191">
    <property type="component" value="Unassembled WGS sequence"/>
</dbReference>
<feature type="non-terminal residue" evidence="2">
    <location>
        <position position="1"/>
    </location>
</feature>
<protein>
    <submittedName>
        <fullName evidence="2">Uncharacterized protein</fullName>
    </submittedName>
</protein>